<protein>
    <submittedName>
        <fullName evidence="1">Uncharacterized protein</fullName>
    </submittedName>
</protein>
<name>A0A821WSI5_9BILA</name>
<sequence length="296" mass="33821">MPQYTKFRPDWLSKTDSEGRNVNKWLQQGEKVSTFKCTPPPSTDGAISIPQLKLDSTKRPITFDFQELVTKAEAIWALTVAQRGYSFNSCDEIGDVFCHMFPDSKIAQEFSMQSRKTSVKFVLCFDEQTNNQDRKQLDLLVKYWCYDQGLVVTRYYKSILLGHATAAILKTAIIDSLKSDGLELKQLLMLGRDSPFVNLSLENMIENEMKKIGCGLLKLGGCHLHVAHNGFKAGLFSSNWNIQNKCIDIYSWFKQSPARKQDLMDTIDDFNCVMEKTILYFANTRWVLLVTTFGCL</sequence>
<reference evidence="1" key="1">
    <citation type="submission" date="2021-02" db="EMBL/GenBank/DDBJ databases">
        <authorList>
            <person name="Nowell W R."/>
        </authorList>
    </citation>
    <scope>NUCLEOTIDE SEQUENCE</scope>
</reference>
<comment type="caution">
    <text evidence="1">The sequence shown here is derived from an EMBL/GenBank/DDBJ whole genome shotgun (WGS) entry which is preliminary data.</text>
</comment>
<dbReference type="EMBL" id="CAJOBS010008489">
    <property type="protein sequence ID" value="CAF4929759.1"/>
    <property type="molecule type" value="Genomic_DNA"/>
</dbReference>
<proteinExistence type="predicted"/>
<dbReference type="PANTHER" id="PTHR37162">
    <property type="entry name" value="HAT FAMILY DIMERISATION DOMAINCONTAINING PROTEIN-RELATED"/>
    <property type="match status" value="1"/>
</dbReference>
<evidence type="ECO:0000313" key="1">
    <source>
        <dbReference type="EMBL" id="CAF4929759.1"/>
    </source>
</evidence>
<dbReference type="Proteomes" id="UP000663838">
    <property type="component" value="Unassembled WGS sequence"/>
</dbReference>
<accession>A0A821WSI5</accession>
<gene>
    <name evidence="1" type="ORF">TOA249_LOCUS32674</name>
</gene>
<dbReference type="AlphaFoldDB" id="A0A821WSI5"/>
<organism evidence="1 2">
    <name type="scientific">Rotaria socialis</name>
    <dbReference type="NCBI Taxonomy" id="392032"/>
    <lineage>
        <taxon>Eukaryota</taxon>
        <taxon>Metazoa</taxon>
        <taxon>Spiralia</taxon>
        <taxon>Gnathifera</taxon>
        <taxon>Rotifera</taxon>
        <taxon>Eurotatoria</taxon>
        <taxon>Bdelloidea</taxon>
        <taxon>Philodinida</taxon>
        <taxon>Philodinidae</taxon>
        <taxon>Rotaria</taxon>
    </lineage>
</organism>
<dbReference type="PANTHER" id="PTHR37162:SF11">
    <property type="match status" value="1"/>
</dbReference>
<evidence type="ECO:0000313" key="2">
    <source>
        <dbReference type="Proteomes" id="UP000663838"/>
    </source>
</evidence>